<feature type="transmembrane region" description="Helical" evidence="6">
    <location>
        <begin position="418"/>
        <end position="439"/>
    </location>
</feature>
<feature type="transmembrane region" description="Helical" evidence="6">
    <location>
        <begin position="375"/>
        <end position="397"/>
    </location>
</feature>
<feature type="transmembrane region" description="Helical" evidence="6">
    <location>
        <begin position="31"/>
        <end position="53"/>
    </location>
</feature>
<gene>
    <name evidence="9" type="ORF">H8E19_12405</name>
</gene>
<sequence>MLDSFLFILILGPFIAAALCYIVRIPHIRSLVVLTTGCLLAVTSVLLFLNGPFSHTPPPILGVPTHWWVLWADDVLLLTMLYYGFKRRHLFSKILVIFQIVCLDYFELFMVDHDKVFPPFVADNLSLVMVLVISIVGSLICVFAIPYMNKHEAHQKLEKSRQPLFFTFLVVIIGAMNGLVLSNNIIFMYMFFEVTTLGSFMLISHDQTETALRNSVRALWMNCLAGAAFIVAMIWAYITQNTVDAQKLIAAGHMGGIMLTPLALLCFAGMVKAAQLPFQSWLLGAMVAPTPTSALLHSSTMVKAGVYIALRFAPGYAGTFLSQCLTACGAFTFLAASAMAVSQSNGKKVLAYSTIGNLGLIFACAGINTPEAITAAILLIIFHAFSKALLFLCVGDIEQHIGSRDIEVMRGLYARMPRTALIAVLGIVTMMLPPFGVLLSKWMAIEAASKHLFVIVLLAVGSALMVVYWSRWAGVLLSAPYEPRVEPEQQDVLTRLPLLVLAGGAVVLGLCAPFLYSELVVPFLPAPPFTIQAGIFENPTGAFVLYPIILVLALGFVCAVYAAGRARRARFSGPYLSGAQTADTESFEGPMRKPVAVSSGIYCFESIFGEERLTVWFNICGGILLALLIGGAV</sequence>
<evidence type="ECO:0000313" key="9">
    <source>
        <dbReference type="EMBL" id="MBC8178198.1"/>
    </source>
</evidence>
<feature type="transmembrane region" description="Helical" evidence="6">
    <location>
        <begin position="126"/>
        <end position="148"/>
    </location>
</feature>
<keyword evidence="2 5" id="KW-0812">Transmembrane</keyword>
<evidence type="ECO:0000256" key="6">
    <source>
        <dbReference type="SAM" id="Phobius"/>
    </source>
</evidence>
<organism evidence="9 10">
    <name type="scientific">Candidatus Desulfacyla euxinica</name>
    <dbReference type="NCBI Taxonomy" id="2841693"/>
    <lineage>
        <taxon>Bacteria</taxon>
        <taxon>Deltaproteobacteria</taxon>
        <taxon>Candidatus Desulfacyla</taxon>
    </lineage>
</organism>
<name>A0A8J6N0V3_9DELT</name>
<accession>A0A8J6N0V3</accession>
<feature type="transmembrane region" description="Helical" evidence="6">
    <location>
        <begin position="451"/>
        <end position="471"/>
    </location>
</feature>
<dbReference type="GO" id="GO:0012505">
    <property type="term" value="C:endomembrane system"/>
    <property type="evidence" value="ECO:0007669"/>
    <property type="project" value="UniProtKB-SubCell"/>
</dbReference>
<evidence type="ECO:0000256" key="5">
    <source>
        <dbReference type="RuleBase" id="RU000320"/>
    </source>
</evidence>
<feature type="transmembrane region" description="Helical" evidence="6">
    <location>
        <begin position="492"/>
        <end position="516"/>
    </location>
</feature>
<proteinExistence type="predicted"/>
<dbReference type="PRINTS" id="PR01434">
    <property type="entry name" value="NADHDHGNASE5"/>
</dbReference>
<evidence type="ECO:0000256" key="1">
    <source>
        <dbReference type="ARBA" id="ARBA00004127"/>
    </source>
</evidence>
<feature type="transmembrane region" description="Helical" evidence="6">
    <location>
        <begin position="281"/>
        <end position="300"/>
    </location>
</feature>
<dbReference type="InterPro" id="IPR001750">
    <property type="entry name" value="ND/Mrp_TM"/>
</dbReference>
<feature type="transmembrane region" description="Helical" evidence="6">
    <location>
        <begin position="543"/>
        <end position="563"/>
    </location>
</feature>
<evidence type="ECO:0000313" key="10">
    <source>
        <dbReference type="Proteomes" id="UP000650524"/>
    </source>
</evidence>
<dbReference type="InterPro" id="IPR001516">
    <property type="entry name" value="Proton_antipo_N"/>
</dbReference>
<feature type="transmembrane region" description="Helical" evidence="6">
    <location>
        <begin position="186"/>
        <end position="204"/>
    </location>
</feature>
<feature type="domain" description="NADH-Ubiquinone oxidoreductase (complex I) chain 5 N-terminal" evidence="8">
    <location>
        <begin position="120"/>
        <end position="152"/>
    </location>
</feature>
<comment type="subcellular location">
    <subcellularLocation>
        <location evidence="1">Endomembrane system</location>
        <topology evidence="1">Multi-pass membrane protein</topology>
    </subcellularLocation>
    <subcellularLocation>
        <location evidence="5">Membrane</location>
        <topology evidence="5">Multi-pass membrane protein</topology>
    </subcellularLocation>
</comment>
<feature type="domain" description="NADH:quinone oxidoreductase/Mrp antiporter transmembrane" evidence="7">
    <location>
        <begin position="182"/>
        <end position="463"/>
    </location>
</feature>
<dbReference type="EMBL" id="JACNJD010000263">
    <property type="protein sequence ID" value="MBC8178198.1"/>
    <property type="molecule type" value="Genomic_DNA"/>
</dbReference>
<keyword evidence="4 6" id="KW-0472">Membrane</keyword>
<dbReference type="InterPro" id="IPR050616">
    <property type="entry name" value="CPA3_Na-H_Antiporter_A"/>
</dbReference>
<feature type="transmembrane region" description="Helical" evidence="6">
    <location>
        <begin position="65"/>
        <end position="83"/>
    </location>
</feature>
<reference evidence="9 10" key="1">
    <citation type="submission" date="2020-08" db="EMBL/GenBank/DDBJ databases">
        <title>Bridging the membrane lipid divide: bacteria of the FCB group superphylum have the potential to synthesize archaeal ether lipids.</title>
        <authorList>
            <person name="Villanueva L."/>
            <person name="Von Meijenfeldt F.A.B."/>
            <person name="Westbye A.B."/>
            <person name="Yadav S."/>
            <person name="Hopmans E.C."/>
            <person name="Dutilh B.E."/>
            <person name="Sinninghe Damste J.S."/>
        </authorList>
    </citation>
    <scope>NUCLEOTIDE SEQUENCE [LARGE SCALE GENOMIC DNA]</scope>
    <source>
        <strain evidence="9">NIOZ-UU27</strain>
    </source>
</reference>
<evidence type="ECO:0000256" key="3">
    <source>
        <dbReference type="ARBA" id="ARBA00022989"/>
    </source>
</evidence>
<feature type="transmembrane region" description="Helical" evidence="6">
    <location>
        <begin position="6"/>
        <end position="24"/>
    </location>
</feature>
<dbReference type="Pfam" id="PF00662">
    <property type="entry name" value="Proton_antipo_N"/>
    <property type="match status" value="1"/>
</dbReference>
<keyword evidence="3 6" id="KW-1133">Transmembrane helix</keyword>
<protein>
    <submittedName>
        <fullName evidence="9">NADH-quinone oxidoreductase subunit L</fullName>
    </submittedName>
</protein>
<evidence type="ECO:0000259" key="8">
    <source>
        <dbReference type="Pfam" id="PF00662"/>
    </source>
</evidence>
<dbReference type="GO" id="GO:0016020">
    <property type="term" value="C:membrane"/>
    <property type="evidence" value="ECO:0007669"/>
    <property type="project" value="UniProtKB-SubCell"/>
</dbReference>
<feature type="transmembrane region" description="Helical" evidence="6">
    <location>
        <begin position="160"/>
        <end position="180"/>
    </location>
</feature>
<dbReference type="AlphaFoldDB" id="A0A8J6N0V3"/>
<dbReference type="PANTHER" id="PTHR43373:SF1">
    <property type="entry name" value="NA(+)_H(+) ANTIPORTER SUBUNIT A"/>
    <property type="match status" value="1"/>
</dbReference>
<feature type="transmembrane region" description="Helical" evidence="6">
    <location>
        <begin position="613"/>
        <end position="632"/>
    </location>
</feature>
<feature type="transmembrane region" description="Helical" evidence="6">
    <location>
        <begin position="349"/>
        <end position="369"/>
    </location>
</feature>
<feature type="transmembrane region" description="Helical" evidence="6">
    <location>
        <begin position="320"/>
        <end position="342"/>
    </location>
</feature>
<dbReference type="Proteomes" id="UP000650524">
    <property type="component" value="Unassembled WGS sequence"/>
</dbReference>
<dbReference type="Pfam" id="PF00361">
    <property type="entry name" value="Proton_antipo_M"/>
    <property type="match status" value="1"/>
</dbReference>
<evidence type="ECO:0000256" key="2">
    <source>
        <dbReference type="ARBA" id="ARBA00022692"/>
    </source>
</evidence>
<comment type="caution">
    <text evidence="9">The sequence shown here is derived from an EMBL/GenBank/DDBJ whole genome shotgun (WGS) entry which is preliminary data.</text>
</comment>
<evidence type="ECO:0000256" key="4">
    <source>
        <dbReference type="ARBA" id="ARBA00023136"/>
    </source>
</evidence>
<feature type="transmembrane region" description="Helical" evidence="6">
    <location>
        <begin position="250"/>
        <end position="269"/>
    </location>
</feature>
<feature type="transmembrane region" description="Helical" evidence="6">
    <location>
        <begin position="216"/>
        <end position="238"/>
    </location>
</feature>
<dbReference type="PANTHER" id="PTHR43373">
    <property type="entry name" value="NA(+)/H(+) ANTIPORTER SUBUNIT"/>
    <property type="match status" value="1"/>
</dbReference>
<evidence type="ECO:0000259" key="7">
    <source>
        <dbReference type="Pfam" id="PF00361"/>
    </source>
</evidence>
<feature type="transmembrane region" description="Helical" evidence="6">
    <location>
        <begin position="90"/>
        <end position="106"/>
    </location>
</feature>